<dbReference type="EMBL" id="CP040946">
    <property type="protein sequence ID" value="QDC45207.1"/>
    <property type="molecule type" value="Genomic_DNA"/>
</dbReference>
<dbReference type="Proteomes" id="UP000311008">
    <property type="component" value="Chromosome"/>
</dbReference>
<feature type="compositionally biased region" description="Basic and acidic residues" evidence="1">
    <location>
        <begin position="184"/>
        <end position="193"/>
    </location>
</feature>
<proteinExistence type="predicted"/>
<keyword evidence="3" id="KW-1185">Reference proteome</keyword>
<evidence type="ECO:0000256" key="1">
    <source>
        <dbReference type="SAM" id="MobiDB-lite"/>
    </source>
</evidence>
<dbReference type="InterPro" id="IPR025091">
    <property type="entry name" value="DUF4019"/>
</dbReference>
<dbReference type="OrthoDB" id="8666589at2"/>
<evidence type="ECO:0000313" key="3">
    <source>
        <dbReference type="Proteomes" id="UP000311008"/>
    </source>
</evidence>
<feature type="compositionally biased region" description="Low complexity" evidence="1">
    <location>
        <begin position="169"/>
        <end position="183"/>
    </location>
</feature>
<accession>A0A5B8CV75</accession>
<sequence>MRFFYSLVLSITLLIGSFIYMLWANTVYAAEVPAQTTATVSLDSLVTNAVNIVKAFDGGAAKQVWDSASQQTKKYQTRDVFAKSIADSRKPLGDIAGRKWLSVESVEITKPGNVAPGNYINVLFASGFTGSKEPARESVTYVNENGTWYFAGYMLLVPPSITNPVGGFAPPSAAAPAQSMSDSAESKSKSKKK</sequence>
<gene>
    <name evidence="2" type="ORF">FIU01_12205</name>
</gene>
<protein>
    <submittedName>
        <fullName evidence="2">DUF4019 domain-containing protein</fullName>
    </submittedName>
</protein>
<feature type="region of interest" description="Disordered" evidence="1">
    <location>
        <begin position="167"/>
        <end position="193"/>
    </location>
</feature>
<organism evidence="2 3">
    <name type="scientific">Methylophilus medardicus</name>
    <dbReference type="NCBI Taxonomy" id="2588534"/>
    <lineage>
        <taxon>Bacteria</taxon>
        <taxon>Pseudomonadati</taxon>
        <taxon>Pseudomonadota</taxon>
        <taxon>Betaproteobacteria</taxon>
        <taxon>Nitrosomonadales</taxon>
        <taxon>Methylophilaceae</taxon>
        <taxon>Methylophilus</taxon>
    </lineage>
</organism>
<evidence type="ECO:0000313" key="2">
    <source>
        <dbReference type="EMBL" id="QDC45207.1"/>
    </source>
</evidence>
<dbReference type="AlphaFoldDB" id="A0A5B8CV75"/>
<name>A0A5B8CV75_9PROT</name>
<dbReference type="RefSeq" id="WP_140004531.1">
    <property type="nucleotide sequence ID" value="NZ_CP040946.1"/>
</dbReference>
<dbReference type="Pfam" id="PF13211">
    <property type="entry name" value="DUF4019"/>
    <property type="match status" value="1"/>
</dbReference>
<dbReference type="KEGG" id="mmec:FIU01_12205"/>
<reference evidence="3" key="1">
    <citation type="journal article" date="2019" name="ISME J.">
        <title>Evolution in action: habitat transition from sediment to the pelagial leads to genome streamlining in Methylophilaceae.</title>
        <authorList>
            <person name="Salcher M."/>
            <person name="Schaefle D."/>
            <person name="Kaspar M."/>
            <person name="Neuenschwander S.M."/>
            <person name="Ghai R."/>
        </authorList>
    </citation>
    <scope>NUCLEOTIDE SEQUENCE [LARGE SCALE GENOMIC DNA]</scope>
    <source>
        <strain evidence="3">MMS-M-51</strain>
    </source>
</reference>